<dbReference type="Gene3D" id="2.30.30.940">
    <property type="match status" value="1"/>
</dbReference>
<dbReference type="InterPro" id="IPR051055">
    <property type="entry name" value="PIF1_helicase"/>
</dbReference>
<accession>A0A836FMG6</accession>
<dbReference type="InterPro" id="IPR049163">
    <property type="entry name" value="Pif1-like_2B_dom"/>
</dbReference>
<evidence type="ECO:0000313" key="3">
    <source>
        <dbReference type="Proteomes" id="UP000670152"/>
    </source>
</evidence>
<comment type="caution">
    <text evidence="2">The sequence shown here is derived from an EMBL/GenBank/DDBJ whole genome shotgun (WGS) entry which is preliminary data.</text>
</comment>
<keyword evidence="2" id="KW-0347">Helicase</keyword>
<dbReference type="InterPro" id="IPR027417">
    <property type="entry name" value="P-loop_NTPase"/>
</dbReference>
<organism evidence="2 3">
    <name type="scientific">Acromyrmex heyeri</name>
    <dbReference type="NCBI Taxonomy" id="230685"/>
    <lineage>
        <taxon>Eukaryota</taxon>
        <taxon>Metazoa</taxon>
        <taxon>Ecdysozoa</taxon>
        <taxon>Arthropoda</taxon>
        <taxon>Hexapoda</taxon>
        <taxon>Insecta</taxon>
        <taxon>Pterygota</taxon>
        <taxon>Neoptera</taxon>
        <taxon>Endopterygota</taxon>
        <taxon>Hymenoptera</taxon>
        <taxon>Apocrita</taxon>
        <taxon>Aculeata</taxon>
        <taxon>Formicoidea</taxon>
        <taxon>Formicidae</taxon>
        <taxon>Myrmicinae</taxon>
        <taxon>Acromyrmex</taxon>
    </lineage>
</organism>
<dbReference type="Gene3D" id="3.40.50.300">
    <property type="entry name" value="P-loop containing nucleotide triphosphate hydrolases"/>
    <property type="match status" value="1"/>
</dbReference>
<sequence length="415" mass="47450">MDIQFIGVISEFLNCTILRSLNDRECGAFKVADTLLGNSTDSDSIVKKRKKCYLINHYRFNVKTESKKYFYSLLLLFKSWKDLSEIRDTLDQNIHLKKATAISAPTGIAVFSIDGLTIHGMFQLPVTHESTAKQMHLSDMVLKTELFIIDEVKLVAASPCKRTMFFMKRTMFDDQILETAGIERVIAIKIGAKVMIRRNIDVTLGLVNGTIGNVVAVNRSSYFGKQRNHNNEKQFPLFLSYGITIHKSKGITYKNTMMDPRMSVFSDQAYVGLSRMKLHLINTLEGLHLINFNQAFVKANSEAIVEYNRLRSVFKAQLPQIHSSEKKAVIIHDYRCTELWDIICDEPESTVFVNYCNDDHVSCYANVILQCAFHCVRIRQQILKNKVASSIVMRLQIRRCACCCFARLGPQRVIF</sequence>
<dbReference type="Pfam" id="PF21530">
    <property type="entry name" value="Pif1_2B_dom"/>
    <property type="match status" value="1"/>
</dbReference>
<name>A0A836FMG6_9HYME</name>
<evidence type="ECO:0000313" key="2">
    <source>
        <dbReference type="EMBL" id="KAG5338559.1"/>
    </source>
</evidence>
<feature type="non-terminal residue" evidence="2">
    <location>
        <position position="1"/>
    </location>
</feature>
<dbReference type="AlphaFoldDB" id="A0A836FMG6"/>
<dbReference type="PANTHER" id="PTHR47642">
    <property type="entry name" value="ATP-DEPENDENT DNA HELICASE"/>
    <property type="match status" value="1"/>
</dbReference>
<dbReference type="OrthoDB" id="10029506at2759"/>
<keyword evidence="2" id="KW-0547">Nucleotide-binding</keyword>
<reference evidence="2 3" key="1">
    <citation type="submission" date="2020-02" db="EMBL/GenBank/DDBJ databases">
        <title>Relaxed selection underlies rapid genomic changes in the transitions from sociality to social parasitism in ants.</title>
        <authorList>
            <person name="Bi X."/>
        </authorList>
    </citation>
    <scope>NUCLEOTIDE SEQUENCE [LARGE SCALE GENOMIC DNA]</scope>
    <source>
        <strain evidence="2">BGI-DK2014b</strain>
        <tissue evidence="2">Whole body</tissue>
    </source>
</reference>
<dbReference type="SUPFAM" id="SSF52540">
    <property type="entry name" value="P-loop containing nucleoside triphosphate hydrolases"/>
    <property type="match status" value="1"/>
</dbReference>
<keyword evidence="2" id="KW-0378">Hydrolase</keyword>
<gene>
    <name evidence="2" type="primary">Pif1_0</name>
    <name evidence="2" type="ORF">G6Z77_0014550</name>
</gene>
<keyword evidence="3" id="KW-1185">Reference proteome</keyword>
<dbReference type="Proteomes" id="UP000670152">
    <property type="component" value="Unassembled WGS sequence"/>
</dbReference>
<dbReference type="GO" id="GO:0004386">
    <property type="term" value="F:helicase activity"/>
    <property type="evidence" value="ECO:0007669"/>
    <property type="project" value="UniProtKB-KW"/>
</dbReference>
<protein>
    <submittedName>
        <fullName evidence="2">PIF1 helicase</fullName>
    </submittedName>
</protein>
<feature type="non-terminal residue" evidence="2">
    <location>
        <position position="415"/>
    </location>
</feature>
<keyword evidence="2" id="KW-0067">ATP-binding</keyword>
<evidence type="ECO:0000259" key="1">
    <source>
        <dbReference type="Pfam" id="PF21530"/>
    </source>
</evidence>
<feature type="domain" description="DNA helicase Pif1-like 2B" evidence="1">
    <location>
        <begin position="184"/>
        <end position="215"/>
    </location>
</feature>
<dbReference type="EMBL" id="JAANIB010003157">
    <property type="protein sequence ID" value="KAG5338559.1"/>
    <property type="molecule type" value="Genomic_DNA"/>
</dbReference>
<proteinExistence type="predicted"/>